<dbReference type="GO" id="GO:0009507">
    <property type="term" value="C:chloroplast"/>
    <property type="evidence" value="ECO:0007669"/>
    <property type="project" value="UniProtKB-SubCell"/>
</dbReference>
<dbReference type="Proteomes" id="UP000243348">
    <property type="component" value="Nucleomorph 2"/>
</dbReference>
<dbReference type="SUPFAM" id="SSF52540">
    <property type="entry name" value="P-loop containing nucleoside triphosphate hydrolases"/>
    <property type="match status" value="1"/>
</dbReference>
<feature type="domain" description="G" evidence="2">
    <location>
        <begin position="163"/>
        <end position="280"/>
    </location>
</feature>
<reference evidence="4 5" key="1">
    <citation type="journal article" date="2012" name="Genome Biol. Evol.">
        <title>Nucleomorph genome sequence of the cryptophyte alga Chroomonas mesostigmatica CCMP1168 reveals lineage-specific gene loss and genome complexity.</title>
        <authorList>
            <person name="Moore C.E."/>
            <person name="Curtis B."/>
            <person name="Mills T."/>
            <person name="Tanifuji G."/>
            <person name="Archibald J.M."/>
        </authorList>
    </citation>
    <scope>NUCLEOTIDE SEQUENCE [LARGE SCALE GENOMIC DNA]</scope>
    <source>
        <strain evidence="4 5">CCMP1168</strain>
    </source>
</reference>
<dbReference type="Pfam" id="PF01926">
    <property type="entry name" value="MMR_HSR1"/>
    <property type="match status" value="1"/>
</dbReference>
<accession>J7G353</accession>
<sequence>MISIPNSKKLINIILSKTQRKTPTILHKHFSLEKIRKFYMRKIKYVHQYFDFFIRKIIKNFPIIDHLHPFFGDLLNILFNRNNYKIALNHLNKSRFAVSKISTNHLRLLKYGKSLYNCQQIKKTALGKICKNIKKLESSLLFLEKIRLQLKKIPKIDPHRKTILIGGSQGSGKSSLMNKITRANVTVTNGSYTSKNLFLGHFSVNFFQWQVIDSPGIAASNFFYLNSFEIQTMNVYANLNCLIFYLIDFGPNFKSSKQKQFKILFRLRKLINKKKKNFILTKTDLNWEKNIDFKKKTFLNFLIDFEKESKIVSKASCHDEIGIMSVREKNFCLNHKHYGLRDKNVFQHIRKDSIKKKEENQEKVKNTKTLRNQEKKTKIFPSILSIYQNDNNLRTKKSDQNQEEPHKEDKLREFFYEKSFSSYEIEFSRLCKKVNKKIKIYPKTFDFFKLGLLKLLNNF</sequence>
<evidence type="ECO:0000259" key="2">
    <source>
        <dbReference type="Pfam" id="PF01926"/>
    </source>
</evidence>
<dbReference type="InterPro" id="IPR006073">
    <property type="entry name" value="GTP-bd"/>
</dbReference>
<dbReference type="InterPro" id="IPR027417">
    <property type="entry name" value="P-loop_NTPase"/>
</dbReference>
<evidence type="ECO:0000256" key="1">
    <source>
        <dbReference type="ARBA" id="ARBA00004229"/>
    </source>
</evidence>
<dbReference type="AlphaFoldDB" id="J7G353"/>
<dbReference type="Gene3D" id="1.20.120.1190">
    <property type="match status" value="1"/>
</dbReference>
<feature type="domain" description="NOG1 N-terminal helical" evidence="3">
    <location>
        <begin position="4"/>
        <end position="157"/>
    </location>
</feature>
<protein>
    <submittedName>
        <fullName evidence="4">Nucleolar G-protein</fullName>
    </submittedName>
</protein>
<evidence type="ECO:0000313" key="4">
    <source>
        <dbReference type="EMBL" id="AFP65469.1"/>
    </source>
</evidence>
<proteinExistence type="predicted"/>
<gene>
    <name evidence="4" type="primary">nog1</name>
    <name evidence="4" type="ORF">CMESO_299</name>
</gene>
<dbReference type="PANTHER" id="PTHR45759">
    <property type="entry name" value="NUCLEOLAR GTP-BINDING PROTEIN 1"/>
    <property type="match status" value="1"/>
</dbReference>
<name>J7G353_9CRYP</name>
<dbReference type="Pfam" id="PF17835">
    <property type="entry name" value="NOG1_N"/>
    <property type="match status" value="1"/>
</dbReference>
<comment type="subcellular location">
    <subcellularLocation>
        <location evidence="1">Plastid</location>
        <location evidence="1">Chloroplast</location>
    </subcellularLocation>
</comment>
<keyword evidence="4" id="KW-0542">Nucleomorph</keyword>
<evidence type="ECO:0000259" key="3">
    <source>
        <dbReference type="Pfam" id="PF17835"/>
    </source>
</evidence>
<dbReference type="EMBL" id="CP003681">
    <property type="protein sequence ID" value="AFP65469.1"/>
    <property type="molecule type" value="Genomic_DNA"/>
</dbReference>
<geneLocation type="nucleomorph" evidence="4"/>
<evidence type="ECO:0000313" key="5">
    <source>
        <dbReference type="Proteomes" id="UP000243348"/>
    </source>
</evidence>
<dbReference type="InterPro" id="IPR041623">
    <property type="entry name" value="NOG1_N"/>
</dbReference>
<organism evidence="4 5">
    <name type="scientific">Chroomonas mesostigmatica CCMP1168</name>
    <dbReference type="NCBI Taxonomy" id="1195612"/>
    <lineage>
        <taxon>Eukaryota</taxon>
        <taxon>Cryptophyceae</taxon>
        <taxon>Pyrenomonadales</taxon>
        <taxon>Chroomonadaceae</taxon>
        <taxon>Chroomonas</taxon>
    </lineage>
</organism>
<dbReference type="GO" id="GO:0005525">
    <property type="term" value="F:GTP binding"/>
    <property type="evidence" value="ECO:0007669"/>
    <property type="project" value="InterPro"/>
</dbReference>
<dbReference type="Gene3D" id="3.40.50.300">
    <property type="entry name" value="P-loop containing nucleotide triphosphate hydrolases"/>
    <property type="match status" value="1"/>
</dbReference>